<dbReference type="Gene3D" id="3.30.70.20">
    <property type="match status" value="1"/>
</dbReference>
<dbReference type="Pfam" id="PF00037">
    <property type="entry name" value="Fer4"/>
    <property type="match status" value="2"/>
</dbReference>
<dbReference type="EMBL" id="JACNIG010000066">
    <property type="protein sequence ID" value="MBC8430657.1"/>
    <property type="molecule type" value="Genomic_DNA"/>
</dbReference>
<feature type="domain" description="4Fe-4S ferredoxin-type" evidence="1">
    <location>
        <begin position="269"/>
        <end position="296"/>
    </location>
</feature>
<dbReference type="SUPFAM" id="SSF54862">
    <property type="entry name" value="4Fe-4S ferredoxins"/>
    <property type="match status" value="1"/>
</dbReference>
<feature type="domain" description="4Fe-4S ferredoxin-type" evidence="1">
    <location>
        <begin position="297"/>
        <end position="326"/>
    </location>
</feature>
<proteinExistence type="predicted"/>
<name>A0A8J6TPK7_9BACT</name>
<sequence length="352" mass="39040">MDKVYQNLAKHLDNLPGGFPPSDSGVELRILKRLFTPGEAEIAVALSMVPEPAAAIAERLKMDESSMAQLLESMSKKGLIFSMHKQGQDLYMAAQFVVGIWEYHVNDLDKELIKDVNEYLPHLMQNVWMKQKTKQLRVIPISKSVAAEMSIMPYEEAERIIHQQSKIVVAPCICRKEHNIMDKGCGKPLEACLVFGSGAYYYEKNGLGRSISQDQALDILNKASEAGLVIQPGNSQKPANICLCCGCCCQILKNLKALDQPAKAVNSSFVVAVNQENCTACGICKERCQMDAITVEDTAQIDLQRCIGCGLCVVSCDFEAMRLVEKAQADRWVPPSNTYKTYLNISRERGLL</sequence>
<accession>A0A8J6TPK7</accession>
<dbReference type="Proteomes" id="UP000605201">
    <property type="component" value="Unassembled WGS sequence"/>
</dbReference>
<comment type="caution">
    <text evidence="2">The sequence shown here is derived from an EMBL/GenBank/DDBJ whole genome shotgun (WGS) entry which is preliminary data.</text>
</comment>
<dbReference type="AlphaFoldDB" id="A0A8J6TPK7"/>
<evidence type="ECO:0000313" key="2">
    <source>
        <dbReference type="EMBL" id="MBC8430657.1"/>
    </source>
</evidence>
<reference evidence="2 3" key="1">
    <citation type="submission" date="2020-08" db="EMBL/GenBank/DDBJ databases">
        <title>Bridging the membrane lipid divide: bacteria of the FCB group superphylum have the potential to synthesize archaeal ether lipids.</title>
        <authorList>
            <person name="Villanueva L."/>
            <person name="Von Meijenfeldt F.A.B."/>
            <person name="Westbye A.B."/>
            <person name="Yadav S."/>
            <person name="Hopmans E.C."/>
            <person name="Dutilh B.E."/>
            <person name="Sinninghe Damste J.S."/>
        </authorList>
    </citation>
    <scope>NUCLEOTIDE SEQUENCE [LARGE SCALE GENOMIC DNA]</scope>
    <source>
        <strain evidence="2">NIOZ-UU17</strain>
    </source>
</reference>
<protein>
    <submittedName>
        <fullName evidence="2">4Fe-4S binding protein</fullName>
    </submittedName>
</protein>
<organism evidence="2 3">
    <name type="scientific">Candidatus Desulfatibia vada</name>
    <dbReference type="NCBI Taxonomy" id="2841696"/>
    <lineage>
        <taxon>Bacteria</taxon>
        <taxon>Pseudomonadati</taxon>
        <taxon>Thermodesulfobacteriota</taxon>
        <taxon>Desulfobacteria</taxon>
        <taxon>Desulfobacterales</taxon>
        <taxon>Desulfobacterales incertae sedis</taxon>
        <taxon>Candidatus Desulfatibia</taxon>
    </lineage>
</organism>
<evidence type="ECO:0000313" key="3">
    <source>
        <dbReference type="Proteomes" id="UP000605201"/>
    </source>
</evidence>
<dbReference type="PROSITE" id="PS51379">
    <property type="entry name" value="4FE4S_FER_2"/>
    <property type="match status" value="2"/>
</dbReference>
<gene>
    <name evidence="2" type="ORF">H8D96_01935</name>
</gene>
<dbReference type="InterPro" id="IPR017896">
    <property type="entry name" value="4Fe4S_Fe-S-bd"/>
</dbReference>
<evidence type="ECO:0000259" key="1">
    <source>
        <dbReference type="PROSITE" id="PS51379"/>
    </source>
</evidence>